<evidence type="ECO:0000313" key="4">
    <source>
        <dbReference type="Proteomes" id="UP001162483"/>
    </source>
</evidence>
<keyword evidence="1" id="KW-0325">Glycoprotein</keyword>
<dbReference type="PANTHER" id="PTHR16675">
    <property type="entry name" value="MHC CLASS I-RELATED"/>
    <property type="match status" value="1"/>
</dbReference>
<dbReference type="EMBL" id="CATNWA010002210">
    <property type="protein sequence ID" value="CAI9542374.1"/>
    <property type="molecule type" value="Genomic_DNA"/>
</dbReference>
<dbReference type="InterPro" id="IPR037055">
    <property type="entry name" value="MHC_I-like_Ag-recog_sf"/>
</dbReference>
<evidence type="ECO:0000256" key="1">
    <source>
        <dbReference type="ARBA" id="ARBA00023180"/>
    </source>
</evidence>
<dbReference type="InterPro" id="IPR007110">
    <property type="entry name" value="Ig-like_dom"/>
</dbReference>
<dbReference type="Pfam" id="PF07654">
    <property type="entry name" value="C1-set"/>
    <property type="match status" value="1"/>
</dbReference>
<proteinExistence type="predicted"/>
<dbReference type="InterPro" id="IPR050208">
    <property type="entry name" value="MHC_class-I_related"/>
</dbReference>
<gene>
    <name evidence="3" type="ORF">SPARVUS_LOCUS2087631</name>
</gene>
<evidence type="ECO:0000313" key="3">
    <source>
        <dbReference type="EMBL" id="CAI9542374.1"/>
    </source>
</evidence>
<protein>
    <recommendedName>
        <fullName evidence="2">Ig-like domain-containing protein</fullName>
    </recommendedName>
</protein>
<dbReference type="InterPro" id="IPR003597">
    <property type="entry name" value="Ig_C1-set"/>
</dbReference>
<dbReference type="SUPFAM" id="SSF54452">
    <property type="entry name" value="MHC antigen-recognition domain"/>
    <property type="match status" value="1"/>
</dbReference>
<sequence>MTAPLRGYMQYGYDGREFVSLDTQRWIWIPDHEWGSDHHTEMEQSGGQRGGEIQELSGESLSGGLKQFIEYGREDLERRVRPEVKVWGRRQSDDVTRLQCLVYGFHPRPVDVKWMRNGEDHVPSDEMTSILPILMAPIRPESVWKSQPRRETLTSVMWTTPAWGMRLSV</sequence>
<feature type="domain" description="Ig-like" evidence="2">
    <location>
        <begin position="82"/>
        <end position="118"/>
    </location>
</feature>
<name>A0ABN9B250_9NEOB</name>
<dbReference type="InterPro" id="IPR011162">
    <property type="entry name" value="MHC_I/II-like_Ag-recog"/>
</dbReference>
<dbReference type="Gene3D" id="3.30.500.10">
    <property type="entry name" value="MHC class I-like antigen recognition-like"/>
    <property type="match status" value="1"/>
</dbReference>
<keyword evidence="4" id="KW-1185">Reference proteome</keyword>
<dbReference type="SUPFAM" id="SSF48726">
    <property type="entry name" value="Immunoglobulin"/>
    <property type="match status" value="1"/>
</dbReference>
<accession>A0ABN9B250</accession>
<evidence type="ECO:0000259" key="2">
    <source>
        <dbReference type="PROSITE" id="PS50835"/>
    </source>
</evidence>
<dbReference type="Gene3D" id="2.60.40.10">
    <property type="entry name" value="Immunoglobulins"/>
    <property type="match status" value="1"/>
</dbReference>
<reference evidence="3" key="1">
    <citation type="submission" date="2023-05" db="EMBL/GenBank/DDBJ databases">
        <authorList>
            <person name="Stuckert A."/>
        </authorList>
    </citation>
    <scope>NUCLEOTIDE SEQUENCE</scope>
</reference>
<dbReference type="PROSITE" id="PS50835">
    <property type="entry name" value="IG_LIKE"/>
    <property type="match status" value="1"/>
</dbReference>
<organism evidence="3 4">
    <name type="scientific">Staurois parvus</name>
    <dbReference type="NCBI Taxonomy" id="386267"/>
    <lineage>
        <taxon>Eukaryota</taxon>
        <taxon>Metazoa</taxon>
        <taxon>Chordata</taxon>
        <taxon>Craniata</taxon>
        <taxon>Vertebrata</taxon>
        <taxon>Euteleostomi</taxon>
        <taxon>Amphibia</taxon>
        <taxon>Batrachia</taxon>
        <taxon>Anura</taxon>
        <taxon>Neobatrachia</taxon>
        <taxon>Ranoidea</taxon>
        <taxon>Ranidae</taxon>
        <taxon>Staurois</taxon>
    </lineage>
</organism>
<comment type="caution">
    <text evidence="3">The sequence shown here is derived from an EMBL/GenBank/DDBJ whole genome shotgun (WGS) entry which is preliminary data.</text>
</comment>
<dbReference type="PANTHER" id="PTHR16675:SF286">
    <property type="entry name" value="MHC CLASS I ANTIGEN"/>
    <property type="match status" value="1"/>
</dbReference>
<dbReference type="InterPro" id="IPR013783">
    <property type="entry name" value="Ig-like_fold"/>
</dbReference>
<dbReference type="InterPro" id="IPR036179">
    <property type="entry name" value="Ig-like_dom_sf"/>
</dbReference>
<dbReference type="Proteomes" id="UP001162483">
    <property type="component" value="Unassembled WGS sequence"/>
</dbReference>